<dbReference type="FunFam" id="3.40.50.12780:FF:000012">
    <property type="entry name" value="Non-ribosomal peptide synthetase"/>
    <property type="match status" value="1"/>
</dbReference>
<dbReference type="CDD" id="cd12116">
    <property type="entry name" value="A_NRPS_Ta1_like"/>
    <property type="match status" value="1"/>
</dbReference>
<dbReference type="FunFam" id="2.30.38.10:FF:000001">
    <property type="entry name" value="Non-ribosomal peptide synthetase PvdI"/>
    <property type="match status" value="1"/>
</dbReference>
<dbReference type="Proteomes" id="UP000623958">
    <property type="component" value="Unassembled WGS sequence"/>
</dbReference>
<dbReference type="GO" id="GO:0009366">
    <property type="term" value="C:enterobactin synthetase complex"/>
    <property type="evidence" value="ECO:0007669"/>
    <property type="project" value="TreeGrafter"/>
</dbReference>
<dbReference type="InterPro" id="IPR000873">
    <property type="entry name" value="AMP-dep_synth/lig_dom"/>
</dbReference>
<dbReference type="RefSeq" id="WP_434029402.1">
    <property type="nucleotide sequence ID" value="NZ_BNBA01000016.1"/>
</dbReference>
<dbReference type="InterPro" id="IPR020845">
    <property type="entry name" value="AMP-binding_CS"/>
</dbReference>
<dbReference type="SUPFAM" id="SSF52777">
    <property type="entry name" value="CoA-dependent acyltransferases"/>
    <property type="match status" value="2"/>
</dbReference>
<keyword evidence="2" id="KW-0596">Phosphopantetheine</keyword>
<gene>
    <name evidence="5" type="primary">entF</name>
    <name evidence="5" type="ORF">GCM10009090_22630</name>
</gene>
<dbReference type="GO" id="GO:0009239">
    <property type="term" value="P:enterobactin biosynthetic process"/>
    <property type="evidence" value="ECO:0007669"/>
    <property type="project" value="TreeGrafter"/>
</dbReference>
<dbReference type="InterPro" id="IPR025110">
    <property type="entry name" value="AMP-bd_C"/>
</dbReference>
<dbReference type="PROSITE" id="PS00012">
    <property type="entry name" value="PHOSPHOPANTETHEINE"/>
    <property type="match status" value="1"/>
</dbReference>
<dbReference type="PROSITE" id="PS50075">
    <property type="entry name" value="CARRIER"/>
    <property type="match status" value="1"/>
</dbReference>
<dbReference type="SUPFAM" id="SSF53474">
    <property type="entry name" value="alpha/beta-Hydrolases"/>
    <property type="match status" value="1"/>
</dbReference>
<dbReference type="PANTHER" id="PTHR45527">
    <property type="entry name" value="NONRIBOSOMAL PEPTIDE SYNTHETASE"/>
    <property type="match status" value="1"/>
</dbReference>
<dbReference type="GO" id="GO:0047527">
    <property type="term" value="F:2,3-dihydroxybenzoate-serine ligase activity"/>
    <property type="evidence" value="ECO:0007669"/>
    <property type="project" value="TreeGrafter"/>
</dbReference>
<dbReference type="Gene3D" id="3.40.50.1820">
    <property type="entry name" value="alpha/beta hydrolase"/>
    <property type="match status" value="1"/>
</dbReference>
<evidence type="ECO:0000313" key="6">
    <source>
        <dbReference type="Proteomes" id="UP000623958"/>
    </source>
</evidence>
<dbReference type="GO" id="GO:0072330">
    <property type="term" value="P:monocarboxylic acid biosynthetic process"/>
    <property type="evidence" value="ECO:0007669"/>
    <property type="project" value="UniProtKB-ARBA"/>
</dbReference>
<dbReference type="InterPro" id="IPR042099">
    <property type="entry name" value="ANL_N_sf"/>
</dbReference>
<dbReference type="SUPFAM" id="SSF56801">
    <property type="entry name" value="Acetyl-CoA synthetase-like"/>
    <property type="match status" value="1"/>
</dbReference>
<organism evidence="5 6">
    <name type="scientific">Xanthomonas boreopolis</name>
    <dbReference type="NCBI Taxonomy" id="86183"/>
    <lineage>
        <taxon>Bacteria</taxon>
        <taxon>Pseudomonadati</taxon>
        <taxon>Pseudomonadota</taxon>
        <taxon>Gammaproteobacteria</taxon>
        <taxon>Lysobacterales</taxon>
        <taxon>Lysobacteraceae</taxon>
        <taxon>Xanthomonas</taxon>
    </lineage>
</organism>
<dbReference type="Gene3D" id="3.40.50.12780">
    <property type="entry name" value="N-terminal domain of ligase-like"/>
    <property type="match status" value="1"/>
</dbReference>
<dbReference type="FunFam" id="1.10.1200.10:FF:000016">
    <property type="entry name" value="Non-ribosomal peptide synthase"/>
    <property type="match status" value="1"/>
</dbReference>
<dbReference type="InterPro" id="IPR036736">
    <property type="entry name" value="ACP-like_sf"/>
</dbReference>
<dbReference type="SMART" id="SM00824">
    <property type="entry name" value="PKS_TE"/>
    <property type="match status" value="1"/>
</dbReference>
<dbReference type="GO" id="GO:0005829">
    <property type="term" value="C:cytosol"/>
    <property type="evidence" value="ECO:0007669"/>
    <property type="project" value="TreeGrafter"/>
</dbReference>
<dbReference type="Gene3D" id="3.30.559.30">
    <property type="entry name" value="Nonribosomal peptide synthetase, condensation domain"/>
    <property type="match status" value="1"/>
</dbReference>
<dbReference type="InterPro" id="IPR020802">
    <property type="entry name" value="TesA-like"/>
</dbReference>
<reference evidence="5" key="1">
    <citation type="journal article" date="2014" name="Int. J. Syst. Evol. Microbiol.">
        <title>Complete genome sequence of Corynebacterium casei LMG S-19264T (=DSM 44701T), isolated from a smear-ripened cheese.</title>
        <authorList>
            <consortium name="US DOE Joint Genome Institute (JGI-PGF)"/>
            <person name="Walter F."/>
            <person name="Albersmeier A."/>
            <person name="Kalinowski J."/>
            <person name="Ruckert C."/>
        </authorList>
    </citation>
    <scope>NUCLEOTIDE SEQUENCE</scope>
    <source>
        <strain evidence="5">JCM 13306</strain>
    </source>
</reference>
<evidence type="ECO:0000256" key="1">
    <source>
        <dbReference type="ARBA" id="ARBA00001957"/>
    </source>
</evidence>
<dbReference type="Pfam" id="PF00501">
    <property type="entry name" value="AMP-binding"/>
    <property type="match status" value="1"/>
</dbReference>
<dbReference type="Pfam" id="PF13193">
    <property type="entry name" value="AMP-binding_C"/>
    <property type="match status" value="1"/>
</dbReference>
<dbReference type="Gene3D" id="3.30.300.30">
    <property type="match status" value="1"/>
</dbReference>
<proteinExistence type="predicted"/>
<evidence type="ECO:0000259" key="4">
    <source>
        <dbReference type="PROSITE" id="PS50075"/>
    </source>
</evidence>
<dbReference type="PANTHER" id="PTHR45527:SF1">
    <property type="entry name" value="FATTY ACID SYNTHASE"/>
    <property type="match status" value="1"/>
</dbReference>
<dbReference type="SMART" id="SM00823">
    <property type="entry name" value="PKS_PP"/>
    <property type="match status" value="1"/>
</dbReference>
<name>A0A919F958_9XANT</name>
<dbReference type="InterPro" id="IPR029058">
    <property type="entry name" value="AB_hydrolase_fold"/>
</dbReference>
<dbReference type="Pfam" id="PF00975">
    <property type="entry name" value="Thioesterase"/>
    <property type="match status" value="1"/>
</dbReference>
<evidence type="ECO:0000256" key="3">
    <source>
        <dbReference type="ARBA" id="ARBA00022553"/>
    </source>
</evidence>
<feature type="domain" description="Carrier" evidence="4">
    <location>
        <begin position="952"/>
        <end position="1027"/>
    </location>
</feature>
<dbReference type="FunFam" id="3.30.300.30:FF:000010">
    <property type="entry name" value="Enterobactin synthetase component F"/>
    <property type="match status" value="1"/>
</dbReference>
<sequence>MNGVHRASLPLTTAQRGLWVGQKINPATSLKMAEALELLGPIDPELLLRASHRVADEFDNIRVRIVEEQGVPRQIVDPEYLHTFPYFDLSTEPRPRAAAERWIAGELERADDLRNGPLWTCALFRLGDEHYLWVQIVNHLVVDGYAGGMVAQRLAEVYSALVADAEPPPCTALPMAGLVELEEAYRASDRNRRDREYWLKQLADPPPAVTLARRQDFTKGGLLRGTGHLSSDQVERLRELGRAHGASLPQVLIALVGAYYHRLTGAEDLIFGMPVTGRVNAQYRNTPGMVANAVFIRLAMRADEPFHALFGQVASVVRQSLRHQQYRYEDIRRDLGLVGYDQQLARLAVNVEAFDYALDFGGARAIPHNLSNGSAEDLTIFFYERGNGESLRFDLDANPALYERAEIDAHCDRLVRLADAVLQDAGQPLGSIDLLGEDERRRLLHDWNDTAAALPEPATLLHLFERQVAADPESIAVQDGERTLGRRALYERSGRLAAQWMEDGVQPGDVVAVMLPRGESLLVALLAVMWTGAAYLPLDPDGPVERNRRMLADAGAIAVVCEPALSERYAQGGVEWLDLRSDAEEVAPLRADPDGVAYVLYTSGSTGTPKGVEVGHRALANFLLSMREDLALDADDRVLALTTITFDIAGLELYLPLLTAARTVIAQAALAHDPRALARLLASERISLVQATPSLWRILLANEDAELGAVHALVGGEALSGELATRLLQRAARVTQLYGPTETTIWSTIMPLQAIDAALPPIGRPLRNTWLYVLDAGGRLLPPGAVGELYIGGEGVAHGYRRRPELTQARFLPDPFRGEGRMYRTGDLVRWREDGVLEFVGRADAQLKIRGHRVEPGEVESVLLRHPQLAAALVVGHGDGQGAQQLVAYVVGRDGLAPSAEALRAHLQGELPAYMVPSAFVPMPALPLTPNGKLDRKALPPPERSEVRSFVAPRDALERQLAELWQSLLGVERIGIHDNFFELGGDSLTAAELLAQFPNRFGVELPLGSLFHASTIAGLAAAMRRAEGPQGDPLAGVLKLREGEPGRTALFCIHPVVGLGWSYLTLLGSLDAHWPVYALQSPALRAVEALPERIEDIAADYLARIRGVQPRGPYRLLGWSLGGLIAHAIATLLRAEGEEVELLAMLDAYPHLEQAEALDETQRVQAAVRFLGLQPAAGQPVPATTAEMAALVCEHYGLMSLPLVRQLLEREPQLLDNIGTLTHRHLDLARRYRPAQLDVDLLFVEAGVRPQIDLSAAMDYRPEAWRGHVRSLSSHAIDSDHQSMLGLQHAPAIAAFLQEHLQRHRQDDRPAITAAAVAVATTDEADADVSYA</sequence>
<dbReference type="Gene3D" id="3.30.559.10">
    <property type="entry name" value="Chloramphenicol acetyltransferase-like domain"/>
    <property type="match status" value="1"/>
</dbReference>
<dbReference type="InterPro" id="IPR006162">
    <property type="entry name" value="Ppantetheine_attach_site"/>
</dbReference>
<dbReference type="InterPro" id="IPR020806">
    <property type="entry name" value="PKS_PP-bd"/>
</dbReference>
<dbReference type="Pfam" id="PF00550">
    <property type="entry name" value="PP-binding"/>
    <property type="match status" value="1"/>
</dbReference>
<dbReference type="InterPro" id="IPR010071">
    <property type="entry name" value="AA_adenyl_dom"/>
</dbReference>
<dbReference type="InterPro" id="IPR045851">
    <property type="entry name" value="AMP-bd_C_sf"/>
</dbReference>
<keyword evidence="6" id="KW-1185">Reference proteome</keyword>
<dbReference type="InterPro" id="IPR001031">
    <property type="entry name" value="Thioesterase"/>
</dbReference>
<dbReference type="SUPFAM" id="SSF47336">
    <property type="entry name" value="ACP-like"/>
    <property type="match status" value="1"/>
</dbReference>
<protein>
    <submittedName>
        <fullName evidence="5">Non-ribosomal peptide synthetase</fullName>
    </submittedName>
</protein>
<evidence type="ECO:0000256" key="2">
    <source>
        <dbReference type="ARBA" id="ARBA00022450"/>
    </source>
</evidence>
<dbReference type="InterPro" id="IPR001242">
    <property type="entry name" value="Condensation_dom"/>
</dbReference>
<dbReference type="InterPro" id="IPR009081">
    <property type="entry name" value="PP-bd_ACP"/>
</dbReference>
<reference evidence="5" key="2">
    <citation type="submission" date="2020-09" db="EMBL/GenBank/DDBJ databases">
        <authorList>
            <person name="Sun Q."/>
            <person name="Ohkuma M."/>
        </authorList>
    </citation>
    <scope>NUCLEOTIDE SEQUENCE</scope>
    <source>
        <strain evidence="5">JCM 13306</strain>
    </source>
</reference>
<comment type="caution">
    <text evidence="5">The sequence shown here is derived from an EMBL/GenBank/DDBJ whole genome shotgun (WGS) entry which is preliminary data.</text>
</comment>
<evidence type="ECO:0000313" key="5">
    <source>
        <dbReference type="EMBL" id="GHH54980.1"/>
    </source>
</evidence>
<dbReference type="GO" id="GO:0031177">
    <property type="term" value="F:phosphopantetheine binding"/>
    <property type="evidence" value="ECO:0007669"/>
    <property type="project" value="InterPro"/>
</dbReference>
<dbReference type="NCBIfam" id="TIGR01733">
    <property type="entry name" value="AA-adenyl-dom"/>
    <property type="match status" value="1"/>
</dbReference>
<accession>A0A919F958</accession>
<dbReference type="EMBL" id="BNBA01000016">
    <property type="protein sequence ID" value="GHH54980.1"/>
    <property type="molecule type" value="Genomic_DNA"/>
</dbReference>
<comment type="cofactor">
    <cofactor evidence="1">
        <name>pantetheine 4'-phosphate</name>
        <dbReference type="ChEBI" id="CHEBI:47942"/>
    </cofactor>
</comment>
<dbReference type="PROSITE" id="PS00455">
    <property type="entry name" value="AMP_BINDING"/>
    <property type="match status" value="1"/>
</dbReference>
<keyword evidence="3" id="KW-0597">Phosphoprotein</keyword>
<dbReference type="InterPro" id="IPR023213">
    <property type="entry name" value="CAT-like_dom_sf"/>
</dbReference>
<dbReference type="GO" id="GO:0043041">
    <property type="term" value="P:amino acid activation for nonribosomal peptide biosynthetic process"/>
    <property type="evidence" value="ECO:0007669"/>
    <property type="project" value="TreeGrafter"/>
</dbReference>
<dbReference type="Pfam" id="PF00668">
    <property type="entry name" value="Condensation"/>
    <property type="match status" value="1"/>
</dbReference>